<keyword evidence="1" id="KW-0175">Coiled coil</keyword>
<dbReference type="KEGG" id="dfa:DFA_06597"/>
<evidence type="ECO:0000256" key="2">
    <source>
        <dbReference type="SAM" id="MobiDB-lite"/>
    </source>
</evidence>
<feature type="coiled-coil region" evidence="1">
    <location>
        <begin position="168"/>
        <end position="213"/>
    </location>
</feature>
<reference evidence="5" key="1">
    <citation type="journal article" date="2011" name="Genome Res.">
        <title>Phylogeny-wide analysis of social amoeba genomes highlights ancient origins for complex intercellular communication.</title>
        <authorList>
            <person name="Heidel A.J."/>
            <person name="Lawal H.M."/>
            <person name="Felder M."/>
            <person name="Schilde C."/>
            <person name="Helps N.R."/>
            <person name="Tunggal B."/>
            <person name="Rivero F."/>
            <person name="John U."/>
            <person name="Schleicher M."/>
            <person name="Eichinger L."/>
            <person name="Platzer M."/>
            <person name="Noegel A.A."/>
            <person name="Schaap P."/>
            <person name="Gloeckner G."/>
        </authorList>
    </citation>
    <scope>NUCLEOTIDE SEQUENCE [LARGE SCALE GENOMIC DNA]</scope>
    <source>
        <strain evidence="5">SH3</strain>
    </source>
</reference>
<dbReference type="AlphaFoldDB" id="F4PJG1"/>
<gene>
    <name evidence="4" type="ORF">DFA_06597</name>
</gene>
<dbReference type="GeneID" id="14875990"/>
<keyword evidence="3" id="KW-0812">Transmembrane</keyword>
<dbReference type="RefSeq" id="XP_004362298.1">
    <property type="nucleotide sequence ID" value="XM_004362241.1"/>
</dbReference>
<dbReference type="Proteomes" id="UP000007797">
    <property type="component" value="Unassembled WGS sequence"/>
</dbReference>
<name>F4PJG1_CACFS</name>
<sequence length="266" mass="30887">MTLGKSFQTLTVFVIIPLMLAVHANKLTLSAALDIIVWYIAVSFGIFIFKTPIKLYLIVREKSRLLNDKKDTYTSRDQQDIVRKHLLNHFNTRIDDIYYSPPPPQSNRQEPVLNSDDQFQQQQQQHGYEQILKQVTGMYTDEKIKSIIQDQLKLVLESMHQQQMISLAKQHQIEMKKIKKELSEWSNRRNIELTSIELKVNSMESRLLSLENQLELRELHQTAVIPSSSSFSSLNTKNNNNVDDKGSLISSLLHFPTRIMFGTIEE</sequence>
<feature type="transmembrane region" description="Helical" evidence="3">
    <location>
        <begin position="7"/>
        <end position="24"/>
    </location>
</feature>
<dbReference type="EMBL" id="GL883007">
    <property type="protein sequence ID" value="EGG24447.1"/>
    <property type="molecule type" value="Genomic_DNA"/>
</dbReference>
<evidence type="ECO:0000313" key="5">
    <source>
        <dbReference type="Proteomes" id="UP000007797"/>
    </source>
</evidence>
<keyword evidence="5" id="KW-1185">Reference proteome</keyword>
<protein>
    <submittedName>
        <fullName evidence="4">Uncharacterized protein</fullName>
    </submittedName>
</protein>
<evidence type="ECO:0000313" key="4">
    <source>
        <dbReference type="EMBL" id="EGG24447.1"/>
    </source>
</evidence>
<proteinExistence type="predicted"/>
<feature type="region of interest" description="Disordered" evidence="2">
    <location>
        <begin position="98"/>
        <end position="119"/>
    </location>
</feature>
<accession>F4PJG1</accession>
<keyword evidence="3" id="KW-0472">Membrane</keyword>
<feature type="transmembrane region" description="Helical" evidence="3">
    <location>
        <begin position="36"/>
        <end position="59"/>
    </location>
</feature>
<keyword evidence="3" id="KW-1133">Transmembrane helix</keyword>
<dbReference type="OrthoDB" id="18084at2759"/>
<evidence type="ECO:0000256" key="3">
    <source>
        <dbReference type="SAM" id="Phobius"/>
    </source>
</evidence>
<organism evidence="4 5">
    <name type="scientific">Cavenderia fasciculata</name>
    <name type="common">Slime mold</name>
    <name type="synonym">Dictyostelium fasciculatum</name>
    <dbReference type="NCBI Taxonomy" id="261658"/>
    <lineage>
        <taxon>Eukaryota</taxon>
        <taxon>Amoebozoa</taxon>
        <taxon>Evosea</taxon>
        <taxon>Eumycetozoa</taxon>
        <taxon>Dictyostelia</taxon>
        <taxon>Acytosteliales</taxon>
        <taxon>Cavenderiaceae</taxon>
        <taxon>Cavenderia</taxon>
    </lineage>
</organism>
<evidence type="ECO:0000256" key="1">
    <source>
        <dbReference type="SAM" id="Coils"/>
    </source>
</evidence>